<organism evidence="1 2">
    <name type="scientific">Blomia tropicalis</name>
    <name type="common">Mite</name>
    <dbReference type="NCBI Taxonomy" id="40697"/>
    <lineage>
        <taxon>Eukaryota</taxon>
        <taxon>Metazoa</taxon>
        <taxon>Ecdysozoa</taxon>
        <taxon>Arthropoda</taxon>
        <taxon>Chelicerata</taxon>
        <taxon>Arachnida</taxon>
        <taxon>Acari</taxon>
        <taxon>Acariformes</taxon>
        <taxon>Sarcoptiformes</taxon>
        <taxon>Astigmata</taxon>
        <taxon>Glycyphagoidea</taxon>
        <taxon>Echimyopodidae</taxon>
        <taxon>Blomia</taxon>
    </lineage>
</organism>
<dbReference type="SUPFAM" id="SSF48452">
    <property type="entry name" value="TPR-like"/>
    <property type="match status" value="1"/>
</dbReference>
<accession>A0A9Q0MCQ3</accession>
<evidence type="ECO:0000313" key="1">
    <source>
        <dbReference type="EMBL" id="KAJ6223485.1"/>
    </source>
</evidence>
<name>A0A9Q0MCQ3_BLOTA</name>
<keyword evidence="2" id="KW-1185">Reference proteome</keyword>
<gene>
    <name evidence="1" type="ORF">RDWZM_002030</name>
</gene>
<evidence type="ECO:0000313" key="2">
    <source>
        <dbReference type="Proteomes" id="UP001142055"/>
    </source>
</evidence>
<comment type="caution">
    <text evidence="1">The sequence shown here is derived from an EMBL/GenBank/DDBJ whole genome shotgun (WGS) entry which is preliminary data.</text>
</comment>
<dbReference type="EMBL" id="JAPWDV010000001">
    <property type="protein sequence ID" value="KAJ6223485.1"/>
    <property type="molecule type" value="Genomic_DNA"/>
</dbReference>
<sequence length="259" mass="30220">MSYPFYNDIDERLSASKPDYISLHQDLLERIANVILNDEALELWWRLAKVSYHLSLDVDYENDEELFIRNMSQTRKYATKAVQSNPNDFEANLWLCQSVGMMALFEANIQIKYDLITQFMTSLNHCRRLNCQHSLIPFLETRLEVALLVNVTNEEEEFLKRKPEFSHIYPINTDMVEMKLQNCLRLMPQSIDIHAILSFVFLSTGKKEEAVKVAEKGVKLECTNKSESLMCSHMSDLISHMTIPQTGFPIRSRCLHHIR</sequence>
<reference evidence="1" key="1">
    <citation type="submission" date="2022-12" db="EMBL/GenBank/DDBJ databases">
        <title>Genome assemblies of Blomia tropicalis.</title>
        <authorList>
            <person name="Cui Y."/>
        </authorList>
    </citation>
    <scope>NUCLEOTIDE SEQUENCE</scope>
    <source>
        <tissue evidence="1">Adult mites</tissue>
    </source>
</reference>
<dbReference type="InterPro" id="IPR011990">
    <property type="entry name" value="TPR-like_helical_dom_sf"/>
</dbReference>
<proteinExistence type="predicted"/>
<dbReference type="AlphaFoldDB" id="A0A9Q0MCQ3"/>
<protein>
    <submittedName>
        <fullName evidence="1">Uncharacterized protein</fullName>
    </submittedName>
</protein>
<dbReference type="Proteomes" id="UP001142055">
    <property type="component" value="Chromosome 1"/>
</dbReference>